<proteinExistence type="predicted"/>
<evidence type="ECO:0000313" key="2">
    <source>
        <dbReference type="EMBL" id="QSX79756.1"/>
    </source>
</evidence>
<keyword evidence="1" id="KW-0472">Membrane</keyword>
<name>A0A974Y6K6_9GAMM</name>
<dbReference type="KEGG" id="lsf:I8J32_007960"/>
<dbReference type="AlphaFoldDB" id="A0A974Y6K6"/>
<dbReference type="EMBL" id="CP071518">
    <property type="protein sequence ID" value="QSX79756.1"/>
    <property type="molecule type" value="Genomic_DNA"/>
</dbReference>
<organism evidence="2 3">
    <name type="scientific">Agrilutibacter solisilvae</name>
    <dbReference type="NCBI Taxonomy" id="2763317"/>
    <lineage>
        <taxon>Bacteria</taxon>
        <taxon>Pseudomonadati</taxon>
        <taxon>Pseudomonadota</taxon>
        <taxon>Gammaproteobacteria</taxon>
        <taxon>Lysobacterales</taxon>
        <taxon>Lysobacteraceae</taxon>
        <taxon>Agrilutibacter</taxon>
    </lineage>
</organism>
<accession>A0A974Y6K6</accession>
<keyword evidence="3" id="KW-1185">Reference proteome</keyword>
<sequence length="49" mass="5323">MSDNDPYEHPGAPTPPGKPVRIGPLGWTVIGLLVLAANAWLWPRMLGFL</sequence>
<protein>
    <submittedName>
        <fullName evidence="2">Uncharacterized protein</fullName>
    </submittedName>
</protein>
<keyword evidence="1" id="KW-0812">Transmembrane</keyword>
<keyword evidence="1" id="KW-1133">Transmembrane helix</keyword>
<dbReference type="Proteomes" id="UP000639274">
    <property type="component" value="Chromosome"/>
</dbReference>
<dbReference type="RefSeq" id="WP_200610445.1">
    <property type="nucleotide sequence ID" value="NZ_CP071518.1"/>
</dbReference>
<gene>
    <name evidence="2" type="ORF">I8J32_007960</name>
</gene>
<reference evidence="2 3" key="1">
    <citation type="submission" date="2021-03" db="EMBL/GenBank/DDBJ databases">
        <title>Lysobacter sp. nov. isolated from soil of gangwondo yeongwol, south Korea.</title>
        <authorList>
            <person name="Kim K.R."/>
            <person name="Kim K.H."/>
            <person name="Jeon C.O."/>
        </authorList>
    </citation>
    <scope>NUCLEOTIDE SEQUENCE [LARGE SCALE GENOMIC DNA]</scope>
    <source>
        <strain evidence="2 3">R19</strain>
    </source>
</reference>
<evidence type="ECO:0000256" key="1">
    <source>
        <dbReference type="SAM" id="Phobius"/>
    </source>
</evidence>
<feature type="transmembrane region" description="Helical" evidence="1">
    <location>
        <begin position="20"/>
        <end position="42"/>
    </location>
</feature>
<evidence type="ECO:0000313" key="3">
    <source>
        <dbReference type="Proteomes" id="UP000639274"/>
    </source>
</evidence>